<feature type="repeat" description="TPR" evidence="7">
    <location>
        <begin position="534"/>
        <end position="567"/>
    </location>
</feature>
<evidence type="ECO:0000256" key="7">
    <source>
        <dbReference type="PROSITE-ProRule" id="PRU00339"/>
    </source>
</evidence>
<dbReference type="SMART" id="SM00028">
    <property type="entry name" value="TPR"/>
    <property type="match status" value="6"/>
</dbReference>
<dbReference type="GO" id="GO:0016567">
    <property type="term" value="P:protein ubiquitination"/>
    <property type="evidence" value="ECO:0007669"/>
    <property type="project" value="TreeGrafter"/>
</dbReference>
<evidence type="ECO:0000256" key="3">
    <source>
        <dbReference type="ARBA" id="ARBA00022776"/>
    </source>
</evidence>
<evidence type="ECO:0000256" key="4">
    <source>
        <dbReference type="ARBA" id="ARBA00022786"/>
    </source>
</evidence>
<organism evidence="9">
    <name type="scientific">Auxenochlorella protothecoides</name>
    <name type="common">Green microalga</name>
    <name type="synonym">Chlorella protothecoides</name>
    <dbReference type="NCBI Taxonomy" id="3075"/>
    <lineage>
        <taxon>Eukaryota</taxon>
        <taxon>Viridiplantae</taxon>
        <taxon>Chlorophyta</taxon>
        <taxon>core chlorophytes</taxon>
        <taxon>Trebouxiophyceae</taxon>
        <taxon>Chlorellales</taxon>
        <taxon>Chlorellaceae</taxon>
        <taxon>Auxenochlorella</taxon>
    </lineage>
</organism>
<evidence type="ECO:0000256" key="6">
    <source>
        <dbReference type="ARBA" id="ARBA00023306"/>
    </source>
</evidence>
<dbReference type="EMBL" id="GDKF01004419">
    <property type="protein sequence ID" value="JAT74203.1"/>
    <property type="molecule type" value="Transcribed_RNA"/>
</dbReference>
<keyword evidence="4" id="KW-0833">Ubl conjugation pathway</keyword>
<dbReference type="InterPro" id="IPR019734">
    <property type="entry name" value="TPR_rpt"/>
</dbReference>
<sequence>MQVETLRQLRSLVHDCLAKHMYDAAVFFADKLVTLTDHAPAEVYTLAQGFYCSGQHRRCLHLLRTTQLLDKDVRIRYLAARCMLASGELDECLELLGGEEAAGPGDLQLGALPPSSPGTVSYLSVVCMLRGRVYDAQENFQRGTAWYHAALQADPFNYEAFHTLVGSHRLTPAEEAELLDSLAIPPEHGWLGLLYAARSRQHDAGSRVEAALDALENVAPNMQASVAGGAGAPGPTKTPPAPAASPGRLGPQREPATLATTPPPLQQAGGGAGGGDGAAPAPGWGLAGNVDVVAARADWLAHRSRHAECWALTREALQRDPYAGQCLAAHCAAGVALRRRQDLFVLAHRAMEEAPEAAASWHAVGCYHLATPAGGEAACRAFSRATRTDRGHAPAWLGLGAALGACGETDAALGAYRTASRLFPGLHDPLLGMARQYAAMSNAPLAEQVLVQAQRMCPSDPGVCNELGVLAFRSRQYDTAAQWFRIALACVPSHQSAAWEPALVNLGHALRKARRWDEAAEAFERALGARRGVPGTHTALAFTYQLQGRTGEAVEQYHIALGLAPDDTFAAEMLALAVEEDVGAFMDSLEA</sequence>
<dbReference type="Gene3D" id="1.25.40.10">
    <property type="entry name" value="Tetratricopeptide repeat domain"/>
    <property type="match status" value="2"/>
</dbReference>
<keyword evidence="1" id="KW-0132">Cell division</keyword>
<keyword evidence="2" id="KW-0677">Repeat</keyword>
<accession>A0A1D2A5H8</accession>
<keyword evidence="6" id="KW-0131">Cell cycle</keyword>
<dbReference type="SUPFAM" id="SSF48452">
    <property type="entry name" value="TPR-like"/>
    <property type="match status" value="2"/>
</dbReference>
<proteinExistence type="predicted"/>
<protein>
    <submittedName>
        <fullName evidence="9">Uncharacterized protein</fullName>
    </submittedName>
</protein>
<evidence type="ECO:0000256" key="5">
    <source>
        <dbReference type="ARBA" id="ARBA00022803"/>
    </source>
</evidence>
<dbReference type="PANTHER" id="PTHR12558:SF9">
    <property type="entry name" value="CELL DIVISION CYCLE PROTEIN 16 HOMOLOG"/>
    <property type="match status" value="1"/>
</dbReference>
<evidence type="ECO:0000256" key="2">
    <source>
        <dbReference type="ARBA" id="ARBA00022737"/>
    </source>
</evidence>
<dbReference type="Pfam" id="PF13176">
    <property type="entry name" value="TPR_7"/>
    <property type="match status" value="1"/>
</dbReference>
<dbReference type="InterPro" id="IPR011990">
    <property type="entry name" value="TPR-like_helical_dom_sf"/>
</dbReference>
<evidence type="ECO:0000256" key="8">
    <source>
        <dbReference type="SAM" id="MobiDB-lite"/>
    </source>
</evidence>
<keyword evidence="3" id="KW-0498">Mitosis</keyword>
<feature type="compositionally biased region" description="Gly residues" evidence="8">
    <location>
        <begin position="268"/>
        <end position="277"/>
    </location>
</feature>
<gene>
    <name evidence="9" type="ORF">g.39739</name>
</gene>
<evidence type="ECO:0000256" key="1">
    <source>
        <dbReference type="ARBA" id="ARBA00022618"/>
    </source>
</evidence>
<dbReference type="Pfam" id="PF13432">
    <property type="entry name" value="TPR_16"/>
    <property type="match status" value="1"/>
</dbReference>
<dbReference type="PROSITE" id="PS50005">
    <property type="entry name" value="TPR"/>
    <property type="match status" value="1"/>
</dbReference>
<keyword evidence="5 7" id="KW-0802">TPR repeat</keyword>
<dbReference type="GO" id="GO:0031145">
    <property type="term" value="P:anaphase-promoting complex-dependent catabolic process"/>
    <property type="evidence" value="ECO:0007669"/>
    <property type="project" value="TreeGrafter"/>
</dbReference>
<reference evidence="9" key="1">
    <citation type="submission" date="2015-08" db="EMBL/GenBank/DDBJ databases">
        <authorList>
            <person name="Babu N.S."/>
            <person name="Beckwith C.J."/>
            <person name="Beseler K.G."/>
            <person name="Brison A."/>
            <person name="Carone J.V."/>
            <person name="Caskin T.P."/>
            <person name="Diamond M."/>
            <person name="Durham M.E."/>
            <person name="Foxe J.M."/>
            <person name="Go M."/>
            <person name="Henderson B.A."/>
            <person name="Jones I.B."/>
            <person name="McGettigan J.A."/>
            <person name="Micheletti S.J."/>
            <person name="Nasrallah M.E."/>
            <person name="Ortiz D."/>
            <person name="Piller C.R."/>
            <person name="Privatt S.R."/>
            <person name="Schneider S.L."/>
            <person name="Sharp S."/>
            <person name="Smith T.C."/>
            <person name="Stanton J.D."/>
            <person name="Ullery H.E."/>
            <person name="Wilson R.J."/>
            <person name="Serrano M.G."/>
            <person name="Buck G."/>
            <person name="Lee V."/>
            <person name="Wang Y."/>
            <person name="Carvalho R."/>
            <person name="Voegtly L."/>
            <person name="Shi R."/>
            <person name="Duckworth R."/>
            <person name="Johnson A."/>
            <person name="Loviza R."/>
            <person name="Walstead R."/>
            <person name="Shah Z."/>
            <person name="Kiflezghi M."/>
            <person name="Wade K."/>
            <person name="Ball S.L."/>
            <person name="Bradley K.W."/>
            <person name="Asai D.J."/>
            <person name="Bowman C.A."/>
            <person name="Russell D.A."/>
            <person name="Pope W.H."/>
            <person name="Jacobs-Sera D."/>
            <person name="Hendrix R.W."/>
            <person name="Hatfull G.F."/>
        </authorList>
    </citation>
    <scope>NUCLEOTIDE SEQUENCE</scope>
</reference>
<evidence type="ECO:0000313" key="9">
    <source>
        <dbReference type="EMBL" id="JAT74203.1"/>
    </source>
</evidence>
<dbReference type="GO" id="GO:0005680">
    <property type="term" value="C:anaphase-promoting complex"/>
    <property type="evidence" value="ECO:0007669"/>
    <property type="project" value="TreeGrafter"/>
</dbReference>
<dbReference type="Pfam" id="PF12895">
    <property type="entry name" value="ANAPC3"/>
    <property type="match status" value="1"/>
</dbReference>
<dbReference type="GO" id="GO:0051301">
    <property type="term" value="P:cell division"/>
    <property type="evidence" value="ECO:0007669"/>
    <property type="project" value="UniProtKB-KW"/>
</dbReference>
<feature type="region of interest" description="Disordered" evidence="8">
    <location>
        <begin position="224"/>
        <end position="280"/>
    </location>
</feature>
<dbReference type="GO" id="GO:0045842">
    <property type="term" value="P:positive regulation of mitotic metaphase/anaphase transition"/>
    <property type="evidence" value="ECO:0007669"/>
    <property type="project" value="TreeGrafter"/>
</dbReference>
<dbReference type="PANTHER" id="PTHR12558">
    <property type="entry name" value="CELL DIVISION CYCLE 16,23,27"/>
    <property type="match status" value="1"/>
</dbReference>
<dbReference type="AlphaFoldDB" id="A0A1D2A5H8"/>
<dbReference type="GO" id="GO:0005737">
    <property type="term" value="C:cytoplasm"/>
    <property type="evidence" value="ECO:0007669"/>
    <property type="project" value="TreeGrafter"/>
</dbReference>
<name>A0A1D2A5H8_AUXPR</name>